<evidence type="ECO:0008006" key="4">
    <source>
        <dbReference type="Google" id="ProtNLM"/>
    </source>
</evidence>
<feature type="region of interest" description="Disordered" evidence="1">
    <location>
        <begin position="1"/>
        <end position="27"/>
    </location>
</feature>
<sequence>MRPRFDMGEPLTHKRKGRRTHEHGAKDEEGLAALRAWDAKHRDVIVYEGGPLGKTKRTSPDGVADVVNELTVFVVVRAPSHEAAAKLFENHPHFTIFSCDAVDVMPLLSGPPEAEARAPSPGRRGAVKHR</sequence>
<feature type="region of interest" description="Disordered" evidence="1">
    <location>
        <begin position="110"/>
        <end position="130"/>
    </location>
</feature>
<evidence type="ECO:0000256" key="1">
    <source>
        <dbReference type="SAM" id="MobiDB-lite"/>
    </source>
</evidence>
<evidence type="ECO:0000313" key="2">
    <source>
        <dbReference type="EMBL" id="MDC0714171.1"/>
    </source>
</evidence>
<comment type="caution">
    <text evidence="2">The sequence shown here is derived from an EMBL/GenBank/DDBJ whole genome shotgun (WGS) entry which is preliminary data.</text>
</comment>
<dbReference type="EMBL" id="JAQNDM010000002">
    <property type="protein sequence ID" value="MDC0714171.1"/>
    <property type="molecule type" value="Genomic_DNA"/>
</dbReference>
<keyword evidence="3" id="KW-1185">Reference proteome</keyword>
<dbReference type="Proteomes" id="UP001221838">
    <property type="component" value="Unassembled WGS sequence"/>
</dbReference>
<protein>
    <recommendedName>
        <fullName evidence="4">YCII-related domain-containing protein</fullName>
    </recommendedName>
</protein>
<organism evidence="2 3">
    <name type="scientific">Stigmatella ashevillensis</name>
    <dbReference type="NCBI Taxonomy" id="2995309"/>
    <lineage>
        <taxon>Bacteria</taxon>
        <taxon>Pseudomonadati</taxon>
        <taxon>Myxococcota</taxon>
        <taxon>Myxococcia</taxon>
        <taxon>Myxococcales</taxon>
        <taxon>Cystobacterineae</taxon>
        <taxon>Archangiaceae</taxon>
        <taxon>Stigmatella</taxon>
    </lineage>
</organism>
<dbReference type="RefSeq" id="WP_272144736.1">
    <property type="nucleotide sequence ID" value="NZ_JAQNDM010000002.1"/>
</dbReference>
<reference evidence="2 3" key="1">
    <citation type="submission" date="2022-11" db="EMBL/GenBank/DDBJ databases">
        <title>Minimal conservation of predation-associated metabolite biosynthetic gene clusters underscores biosynthetic potential of Myxococcota including descriptions for ten novel species: Archangium lansinium sp. nov., Myxococcus landrumus sp. nov., Nannocystis bai.</title>
        <authorList>
            <person name="Ahearne A."/>
            <person name="Stevens C."/>
            <person name="Dowd S."/>
        </authorList>
    </citation>
    <scope>NUCLEOTIDE SEQUENCE [LARGE SCALE GENOMIC DNA]</scope>
    <source>
        <strain evidence="2 3">NCWAL01</strain>
    </source>
</reference>
<evidence type="ECO:0000313" key="3">
    <source>
        <dbReference type="Proteomes" id="UP001221838"/>
    </source>
</evidence>
<accession>A0ABT5DKW2</accession>
<name>A0ABT5DKW2_9BACT</name>
<proteinExistence type="predicted"/>
<gene>
    <name evidence="2" type="ORF">POL68_37240</name>
</gene>